<dbReference type="STRING" id="1403316.PRV_02100"/>
<organism evidence="2 3">
    <name type="scientific">Mycoplasma parvum str. Indiana</name>
    <dbReference type="NCBI Taxonomy" id="1403316"/>
    <lineage>
        <taxon>Bacteria</taxon>
        <taxon>Bacillati</taxon>
        <taxon>Mycoplasmatota</taxon>
        <taxon>Mollicutes</taxon>
        <taxon>Mycoplasmataceae</taxon>
        <taxon>Mycoplasma</taxon>
    </lineage>
</organism>
<evidence type="ECO:0000256" key="1">
    <source>
        <dbReference type="SAM" id="MobiDB-lite"/>
    </source>
</evidence>
<sequence length="68" mass="7611">MEKESNLKTIEYWRKLFSNFSDGLLSIKESLNNFIEVLTIVPKNSSSSSSSQKNSSGGAKLVKRLKKS</sequence>
<proteinExistence type="predicted"/>
<name>U5NFY1_9MOLU</name>
<evidence type="ECO:0000313" key="3">
    <source>
        <dbReference type="Proteomes" id="UP000017119"/>
    </source>
</evidence>
<dbReference type="KEGG" id="mpv:PRV_02100"/>
<dbReference type="HOGENOM" id="CLU_2789495_0_0_14"/>
<feature type="compositionally biased region" description="Low complexity" evidence="1">
    <location>
        <begin position="44"/>
        <end position="56"/>
    </location>
</feature>
<accession>U5NFY1</accession>
<dbReference type="Proteomes" id="UP000017119">
    <property type="component" value="Chromosome"/>
</dbReference>
<reference evidence="2 3" key="1">
    <citation type="journal article" date="2013" name="Genome Announc.">
        <title>Genome Sequence of Mycoplasma parvum (Formerly Eperythrozoon parvum), a Diminutive Hemoplasma of the Pig.</title>
        <authorList>
            <person name="do Nascimento N.C."/>
            <person name="Dos Santos A.P."/>
            <person name="Chu Y."/>
            <person name="Guimaraes A.M."/>
            <person name="Pagliaro A."/>
            <person name="Messick J.B."/>
        </authorList>
    </citation>
    <scope>NUCLEOTIDE SEQUENCE [LARGE SCALE GENOMIC DNA]</scope>
    <source>
        <strain evidence="2 3">Indiana</strain>
    </source>
</reference>
<dbReference type="EMBL" id="CP006771">
    <property type="protein sequence ID" value="AGX89158.1"/>
    <property type="molecule type" value="Genomic_DNA"/>
</dbReference>
<protein>
    <submittedName>
        <fullName evidence="2">Uncharacterized protein</fullName>
    </submittedName>
</protein>
<gene>
    <name evidence="2" type="ORF">PRV_02100</name>
</gene>
<feature type="region of interest" description="Disordered" evidence="1">
    <location>
        <begin position="44"/>
        <end position="68"/>
    </location>
</feature>
<evidence type="ECO:0000313" key="2">
    <source>
        <dbReference type="EMBL" id="AGX89158.1"/>
    </source>
</evidence>
<keyword evidence="3" id="KW-1185">Reference proteome</keyword>
<dbReference type="AlphaFoldDB" id="U5NFY1"/>
<dbReference type="RefSeq" id="WP_022770032.1">
    <property type="nucleotide sequence ID" value="NC_022575.1"/>
</dbReference>
<dbReference type="PATRIC" id="fig|1403316.3.peg.389"/>